<evidence type="ECO:0000256" key="12">
    <source>
        <dbReference type="ARBA" id="ARBA00046432"/>
    </source>
</evidence>
<dbReference type="PANTHER" id="PTHR45989:SF1">
    <property type="entry name" value="TRANSLATION INITIATION FACTOR EIF-2B SUBUNIT GAMMA"/>
    <property type="match status" value="1"/>
</dbReference>
<dbReference type="GO" id="GO:0005829">
    <property type="term" value="C:cytosol"/>
    <property type="evidence" value="ECO:0007669"/>
    <property type="project" value="UniProtKB-SubCell"/>
</dbReference>
<dbReference type="Gene3D" id="3.40.630.30">
    <property type="match status" value="1"/>
</dbReference>
<evidence type="ECO:0000259" key="21">
    <source>
        <dbReference type="PROSITE" id="PS51186"/>
    </source>
</evidence>
<dbReference type="Pfam" id="PF00483">
    <property type="entry name" value="NTP_transferase"/>
    <property type="match status" value="1"/>
</dbReference>
<evidence type="ECO:0000256" key="13">
    <source>
        <dbReference type="ARBA" id="ARBA00048251"/>
    </source>
</evidence>
<comment type="similarity">
    <text evidence="2">Belongs to the eIF-2B gamma/epsilon subunits family.</text>
</comment>
<sequence>MNSFAALQESDTPAAALSRQRWNTNTTSAVSHELTAIIMAGYGNSLYPLTEESNLPKALLPVANRPMLWYPLQWCEKAGFGNVMVVCQTEAEDKIAAWLKYKYEGKIKVNLEAPSNAEETAGTADVLRILKDKIKSDFVVLSTDQVMDMQPYALLDFHRIHSPTVTSVYYTPVGDAAPKDTENMLYVGYDDQKKRLLYVKAEADVEDELEVRMSLLWKYPRLRVSTKLQDAHVYIFKRWVLDLIARNDKISSIKGDLMPLLAKAQYQSLLVEKVGMAELTRTNSPPLLPTQQNTTHSLGNDYAGNPIKISLLVYPKNDFCARANTPASYAELNRHLAKQNGETLGDARIAGSADVSLKAQVGTDSLVGEHSKVDERTSLKRSIIGQHCVVGRNVKISNSIIMDRVVIEDGAKIEGCTVCTNVRIGSKAQLTNCEVGGGFVVEEGFQAKGEKLHTRVPALFLQALDARSVQLQHPSQSNAKNFLLSYNTSLAAHEAVLGVRERRTDLLDSELSQPGTGLDTSFQRLALDQHTQECTSESITSTVGVDDLVIRELRNRVYNSLLSGPGDNDGLSTLSEDDGALTLVVGLGEGSNVLGNLLDGGGLKTVSLSPSSSLRLVTEDVVPVGGNSVHAVLEELAKEGSGEVHDEGLVGLGSVLTESFDGINADSQVEPTNVEELGILNQLPDLRALQVLELVVVGSSKVGDEGAVVTSDDNTTLSSRGGLVNQVLGPQTLTLVGSVQLLSKLVLTDTSNVDGGLGRKDVLGTTHGVLGSTTSEELGIILGHQLIVNRLVLVLGEDSIVGLEAVLLEDISASVGLNVKERVSKTEEDVFLKNSQHFVVWIEELESIMHATAVYPELSCQIGNNNANASTFAGDSRSTLFYAVSSIYTSLVNPHFFAVRCLFEWPAASAMVPDAITLRDLTPDTLKSFKRLHQVLFPVAFADAYYKESLKIGSLARLAFHDDTCVGVVRYAYDESSSTLYILAIGVLAPYRHLGIGSRLYNYVLLQARERGAAKVELHVQTSNENAIEWYKARGFQIAEMIDGYYKRALDKDAYLLRSVME</sequence>
<dbReference type="CDD" id="cd04198">
    <property type="entry name" value="eIF-2B_gamma_N"/>
    <property type="match status" value="1"/>
</dbReference>
<dbReference type="InterPro" id="IPR016181">
    <property type="entry name" value="Acyl_CoA_acyltransferase"/>
</dbReference>
<dbReference type="InterPro" id="IPR029044">
    <property type="entry name" value="Nucleotide-diphossugar_trans"/>
</dbReference>
<dbReference type="AlphaFoldDB" id="A0A0E9ND92"/>
<comment type="catalytic activity">
    <reaction evidence="16">
        <text>N-terminal L-methionyl-L-lysyl-[protein] + acetyl-CoA = N-terminal N(alpha)-acetyl-L-methionyl-L-lysyl-[protein] + CoA + H(+)</text>
        <dbReference type="Rhea" id="RHEA:50580"/>
        <dbReference type="Rhea" id="RHEA-COMP:12734"/>
        <dbReference type="Rhea" id="RHEA-COMP:12735"/>
        <dbReference type="ChEBI" id="CHEBI:15378"/>
        <dbReference type="ChEBI" id="CHEBI:57287"/>
        <dbReference type="ChEBI" id="CHEBI:57288"/>
        <dbReference type="ChEBI" id="CHEBI:133406"/>
        <dbReference type="ChEBI" id="CHEBI:133407"/>
        <dbReference type="EC" id="2.3.1.258"/>
    </reaction>
</comment>
<comment type="function">
    <text evidence="11">Acts as a component of the translation initiation factor 2B (eIF2B) complex, which catalyzes the exchange of GDP for GTP on the eukaryotic initiation factor 2 (eIF2) complex gamma subunit. Its guanine nucleotide exchange factor activity is repressed when bound to eIF2 complex phosphorylated on the alpha subunit, thereby limiting the amount of methionyl-initiator methionine tRNA available to the ribosome and consequently global translation is repressed.</text>
</comment>
<evidence type="ECO:0000313" key="22">
    <source>
        <dbReference type="EMBL" id="GAO47827.1"/>
    </source>
</evidence>
<comment type="catalytic activity">
    <reaction evidence="15">
        <text>N-terminal L-methionyl-L-phenylalanyl-[protein] + acetyl-CoA = N-terminal N(alpha)-acetyl-L-methionyl-L-phenylalanyl-[protein] + CoA + H(+)</text>
        <dbReference type="Rhea" id="RHEA:50528"/>
        <dbReference type="Rhea" id="RHEA-COMP:12715"/>
        <dbReference type="Rhea" id="RHEA-COMP:12716"/>
        <dbReference type="ChEBI" id="CHEBI:15378"/>
        <dbReference type="ChEBI" id="CHEBI:57287"/>
        <dbReference type="ChEBI" id="CHEBI:57288"/>
        <dbReference type="ChEBI" id="CHEBI:133382"/>
        <dbReference type="ChEBI" id="CHEBI:133383"/>
        <dbReference type="EC" id="2.3.1.258"/>
    </reaction>
</comment>
<dbReference type="Gene3D" id="2.160.10.10">
    <property type="entry name" value="Hexapeptide repeat proteins"/>
    <property type="match status" value="1"/>
</dbReference>
<dbReference type="EC" id="2.3.1.258" evidence="8"/>
<keyword evidence="7" id="KW-0012">Acyltransferase</keyword>
<comment type="catalytic activity">
    <reaction evidence="13">
        <text>N-terminal L-methionyl-L-seryl-[protein] + acetyl-CoA = N-terminal N(alpha)-acetyl-L-methionyl-L-seryl-[protein] + CoA + H(+)</text>
        <dbReference type="Rhea" id="RHEA:50568"/>
        <dbReference type="Rhea" id="RHEA-COMP:12728"/>
        <dbReference type="Rhea" id="RHEA-COMP:12729"/>
        <dbReference type="ChEBI" id="CHEBI:15378"/>
        <dbReference type="ChEBI" id="CHEBI:57287"/>
        <dbReference type="ChEBI" id="CHEBI:57288"/>
        <dbReference type="ChEBI" id="CHEBI:133400"/>
        <dbReference type="ChEBI" id="CHEBI:133401"/>
        <dbReference type="EC" id="2.3.1.258"/>
    </reaction>
</comment>
<dbReference type="GO" id="GO:0005851">
    <property type="term" value="C:eukaryotic translation initiation factor 2B complex"/>
    <property type="evidence" value="ECO:0007669"/>
    <property type="project" value="TreeGrafter"/>
</dbReference>
<evidence type="ECO:0000256" key="18">
    <source>
        <dbReference type="ARBA" id="ARBA00049002"/>
    </source>
</evidence>
<dbReference type="Gene3D" id="3.90.550.10">
    <property type="entry name" value="Spore Coat Polysaccharide Biosynthesis Protein SpsA, Chain A"/>
    <property type="match status" value="1"/>
</dbReference>
<evidence type="ECO:0000256" key="14">
    <source>
        <dbReference type="ARBA" id="ARBA00048335"/>
    </source>
</evidence>
<reference evidence="22 23" key="3">
    <citation type="journal article" date="2015" name="Genome Announc.">
        <title>Draft Genome Sequence of the Archiascomycetous Yeast Saitoella complicata.</title>
        <authorList>
            <person name="Yamauchi K."/>
            <person name="Kondo S."/>
            <person name="Hamamoto M."/>
            <person name="Takahashi Y."/>
            <person name="Ogura Y."/>
            <person name="Hayashi T."/>
            <person name="Nishida H."/>
        </authorList>
    </citation>
    <scope>NUCLEOTIDE SEQUENCE [LARGE SCALE GENOMIC DNA]</scope>
    <source>
        <strain evidence="22 23">NRRL Y-17804</strain>
    </source>
</reference>
<dbReference type="GO" id="GO:0120518">
    <property type="term" value="F:protein N-terminal-methionine acetyltransferase activity"/>
    <property type="evidence" value="ECO:0007669"/>
    <property type="project" value="UniProtKB-EC"/>
</dbReference>
<dbReference type="PROSITE" id="PS51186">
    <property type="entry name" value="GNAT"/>
    <property type="match status" value="1"/>
</dbReference>
<comment type="catalytic activity">
    <reaction evidence="18">
        <text>N-terminal L-methionyl-L-alanyl-[protein] + acetyl-CoA = N-terminal N(alpha)-acetyl-L-methionyl-L-alanyl-[protein] + CoA + H(+)</text>
        <dbReference type="Rhea" id="RHEA:50564"/>
        <dbReference type="Rhea" id="RHEA-COMP:12726"/>
        <dbReference type="Rhea" id="RHEA-COMP:12727"/>
        <dbReference type="ChEBI" id="CHEBI:15378"/>
        <dbReference type="ChEBI" id="CHEBI:57287"/>
        <dbReference type="ChEBI" id="CHEBI:57288"/>
        <dbReference type="ChEBI" id="CHEBI:133398"/>
        <dbReference type="ChEBI" id="CHEBI:133399"/>
        <dbReference type="EC" id="2.3.1.258"/>
    </reaction>
</comment>
<feature type="domain" description="N-acetyltransferase" evidence="21">
    <location>
        <begin position="916"/>
        <end position="1062"/>
    </location>
</feature>
<dbReference type="InterPro" id="IPR051960">
    <property type="entry name" value="eIF2B_gamma"/>
</dbReference>
<dbReference type="PANTHER" id="PTHR45989">
    <property type="entry name" value="TRANSLATION INITIATION FACTOR EIF-2B SUBUNIT GAMMA"/>
    <property type="match status" value="1"/>
</dbReference>
<evidence type="ECO:0000256" key="1">
    <source>
        <dbReference type="ARBA" id="ARBA00004514"/>
    </source>
</evidence>
<comment type="catalytic activity">
    <reaction evidence="20">
        <text>N-terminal L-methionyl-L-threonyl-[protein] + acetyl-CoA = N-terminal N(alpha)-acetyl-L-methionyl-L-threonyl-[protein] + CoA + H(+)</text>
        <dbReference type="Rhea" id="RHEA:50576"/>
        <dbReference type="Rhea" id="RHEA-COMP:12732"/>
        <dbReference type="Rhea" id="RHEA-COMP:12733"/>
        <dbReference type="ChEBI" id="CHEBI:15378"/>
        <dbReference type="ChEBI" id="CHEBI:57287"/>
        <dbReference type="ChEBI" id="CHEBI:57288"/>
        <dbReference type="ChEBI" id="CHEBI:133404"/>
        <dbReference type="ChEBI" id="CHEBI:133405"/>
        <dbReference type="EC" id="2.3.1.258"/>
    </reaction>
</comment>
<keyword evidence="23" id="KW-1185">Reference proteome</keyword>
<keyword evidence="6" id="KW-0648">Protein biosynthesis</keyword>
<dbReference type="CDD" id="cd04301">
    <property type="entry name" value="NAT_SF"/>
    <property type="match status" value="1"/>
</dbReference>
<evidence type="ECO:0000256" key="11">
    <source>
        <dbReference type="ARBA" id="ARBA00045373"/>
    </source>
</evidence>
<dbReference type="EMBL" id="BACD03000011">
    <property type="protein sequence ID" value="GAO47827.1"/>
    <property type="molecule type" value="Genomic_DNA"/>
</dbReference>
<dbReference type="GO" id="GO:0002183">
    <property type="term" value="P:cytoplasmic translational initiation"/>
    <property type="evidence" value="ECO:0007669"/>
    <property type="project" value="TreeGrafter"/>
</dbReference>
<comment type="catalytic activity">
    <reaction evidence="14">
        <text>N-terminal L-methionyl-L-tyrosyl-[protein] + acetyl-CoA = N-terminal N(alpha)-acetyl-L-methionyl-L-tyrosyl-[protein] + CoA + H(+)</text>
        <dbReference type="Rhea" id="RHEA:50532"/>
        <dbReference type="Rhea" id="RHEA-COMP:12717"/>
        <dbReference type="Rhea" id="RHEA-COMP:12718"/>
        <dbReference type="ChEBI" id="CHEBI:15378"/>
        <dbReference type="ChEBI" id="CHEBI:57287"/>
        <dbReference type="ChEBI" id="CHEBI:57288"/>
        <dbReference type="ChEBI" id="CHEBI:133384"/>
        <dbReference type="ChEBI" id="CHEBI:133385"/>
        <dbReference type="EC" id="2.3.1.258"/>
    </reaction>
</comment>
<dbReference type="STRING" id="698492.A0A0E9ND92"/>
<accession>A0A0E9ND92</accession>
<evidence type="ECO:0000256" key="9">
    <source>
        <dbReference type="ARBA" id="ARBA00044196"/>
    </source>
</evidence>
<reference evidence="22 23" key="2">
    <citation type="journal article" date="2014" name="J. Gen. Appl. Microbiol.">
        <title>The early diverging ascomycetous budding yeast Saitoella complicata has three histone deacetylases belonging to the Clr6, Hos2, and Rpd3 lineages.</title>
        <authorList>
            <person name="Nishida H."/>
            <person name="Matsumoto T."/>
            <person name="Kondo S."/>
            <person name="Hamamoto M."/>
            <person name="Yoshikawa H."/>
        </authorList>
    </citation>
    <scope>NUCLEOTIDE SEQUENCE [LARGE SCALE GENOMIC DNA]</scope>
    <source>
        <strain evidence="22 23">NRRL Y-17804</strain>
    </source>
</reference>
<evidence type="ECO:0000256" key="10">
    <source>
        <dbReference type="ARBA" id="ARBA00044229"/>
    </source>
</evidence>
<evidence type="ECO:0000256" key="16">
    <source>
        <dbReference type="ARBA" id="ARBA00048618"/>
    </source>
</evidence>
<proteinExistence type="inferred from homology"/>
<dbReference type="GO" id="GO:0005085">
    <property type="term" value="F:guanyl-nucleotide exchange factor activity"/>
    <property type="evidence" value="ECO:0007669"/>
    <property type="project" value="TreeGrafter"/>
</dbReference>
<evidence type="ECO:0000256" key="20">
    <source>
        <dbReference type="ARBA" id="ARBA00049454"/>
    </source>
</evidence>
<dbReference type="SUPFAM" id="SSF55729">
    <property type="entry name" value="Acyl-CoA N-acyltransferases (Nat)"/>
    <property type="match status" value="1"/>
</dbReference>
<comment type="catalytic activity">
    <reaction evidence="17">
        <text>N-terminal L-methionyl-L-valyl-[protein] + acetyl-CoA = N-terminal N(alpha)-acetyl-L-methionyl-L-valyl-[protein] + CoA + H(+)</text>
        <dbReference type="Rhea" id="RHEA:50572"/>
        <dbReference type="Rhea" id="RHEA-COMP:12730"/>
        <dbReference type="Rhea" id="RHEA-COMP:12731"/>
        <dbReference type="ChEBI" id="CHEBI:15378"/>
        <dbReference type="ChEBI" id="CHEBI:57287"/>
        <dbReference type="ChEBI" id="CHEBI:57288"/>
        <dbReference type="ChEBI" id="CHEBI:133402"/>
        <dbReference type="ChEBI" id="CHEBI:133403"/>
        <dbReference type="EC" id="2.3.1.258"/>
    </reaction>
</comment>
<evidence type="ECO:0000256" key="2">
    <source>
        <dbReference type="ARBA" id="ARBA00007878"/>
    </source>
</evidence>
<evidence type="ECO:0000256" key="4">
    <source>
        <dbReference type="ARBA" id="ARBA00022540"/>
    </source>
</evidence>
<dbReference type="FunFam" id="3.40.630.30:FF:000078">
    <property type="entry name" value="N-alpha-acetyltransferase 50"/>
    <property type="match status" value="1"/>
</dbReference>
<evidence type="ECO:0000256" key="8">
    <source>
        <dbReference type="ARBA" id="ARBA00039121"/>
    </source>
</evidence>
<comment type="subunit">
    <text evidence="12">Component of the translation initiation factor 2B (eIF2B) complex which is a heterodecamer of two sets of five different subunits: alpha, beta, gamma, delta and epsilon. Subunits alpha, beta and delta comprise a regulatory subcomplex and subunits epsilon and gamma comprise a catalytic subcomplex. Within the complex, the hexameric regulatory complex resides at the center, with the two heterodimeric catalytic subcomplexes bound on opposite sides.</text>
</comment>
<evidence type="ECO:0000313" key="23">
    <source>
        <dbReference type="Proteomes" id="UP000033140"/>
    </source>
</evidence>
<comment type="catalytic activity">
    <reaction evidence="19">
        <text>N-terminal L-methionyl-L-leucyl-[protein] + acetyl-CoA = N-terminal N(alpha)-acetyl-L-methionyl-L-leucyl-[protein] + CoA + H(+)</text>
        <dbReference type="Rhea" id="RHEA:50520"/>
        <dbReference type="Rhea" id="RHEA-COMP:12711"/>
        <dbReference type="Rhea" id="RHEA-COMP:12712"/>
        <dbReference type="ChEBI" id="CHEBI:15378"/>
        <dbReference type="ChEBI" id="CHEBI:57287"/>
        <dbReference type="ChEBI" id="CHEBI:57288"/>
        <dbReference type="ChEBI" id="CHEBI:133377"/>
        <dbReference type="ChEBI" id="CHEBI:133378"/>
        <dbReference type="EC" id="2.3.1.258"/>
    </reaction>
</comment>
<evidence type="ECO:0000256" key="7">
    <source>
        <dbReference type="ARBA" id="ARBA00023315"/>
    </source>
</evidence>
<dbReference type="Pfam" id="PF00583">
    <property type="entry name" value="Acetyltransf_1"/>
    <property type="match status" value="1"/>
</dbReference>
<evidence type="ECO:0000256" key="3">
    <source>
        <dbReference type="ARBA" id="ARBA00022490"/>
    </source>
</evidence>
<gene>
    <name evidence="22" type="ORF">G7K_2025-t1</name>
</gene>
<keyword evidence="4" id="KW-0396">Initiation factor</keyword>
<evidence type="ECO:0000256" key="19">
    <source>
        <dbReference type="ARBA" id="ARBA00049103"/>
    </source>
</evidence>
<name>A0A0E9ND92_SAICN</name>
<reference evidence="22 23" key="1">
    <citation type="journal article" date="2011" name="J. Gen. Appl. Microbiol.">
        <title>Draft genome sequencing of the enigmatic yeast Saitoella complicata.</title>
        <authorList>
            <person name="Nishida H."/>
            <person name="Hamamoto M."/>
            <person name="Sugiyama J."/>
        </authorList>
    </citation>
    <scope>NUCLEOTIDE SEQUENCE [LARGE SCALE GENOMIC DNA]</scope>
    <source>
        <strain evidence="22 23">NRRL Y-17804</strain>
    </source>
</reference>
<comment type="caution">
    <text evidence="22">The sequence shown here is derived from an EMBL/GenBank/DDBJ whole genome shotgun (WGS) entry which is preliminary data.</text>
</comment>
<organism evidence="22 23">
    <name type="scientific">Saitoella complicata (strain BCRC 22490 / CBS 7301 / JCM 7358 / NBRC 10748 / NRRL Y-17804)</name>
    <dbReference type="NCBI Taxonomy" id="698492"/>
    <lineage>
        <taxon>Eukaryota</taxon>
        <taxon>Fungi</taxon>
        <taxon>Dikarya</taxon>
        <taxon>Ascomycota</taxon>
        <taxon>Taphrinomycotina</taxon>
        <taxon>Taphrinomycotina incertae sedis</taxon>
        <taxon>Saitoella</taxon>
    </lineage>
</organism>
<comment type="subcellular location">
    <subcellularLocation>
        <location evidence="1">Cytoplasm</location>
        <location evidence="1">Cytosol</location>
    </subcellularLocation>
</comment>
<evidence type="ECO:0000256" key="6">
    <source>
        <dbReference type="ARBA" id="ARBA00022917"/>
    </source>
</evidence>
<dbReference type="InterPro" id="IPR000182">
    <property type="entry name" value="GNAT_dom"/>
</dbReference>
<dbReference type="Proteomes" id="UP000033140">
    <property type="component" value="Unassembled WGS sequence"/>
</dbReference>
<protein>
    <recommendedName>
        <fullName evidence="9">Translation initiation factor eIF2B subunit gamma</fullName>
        <ecNumber evidence="8">2.3.1.258</ecNumber>
    </recommendedName>
    <alternativeName>
        <fullName evidence="10">eIF2B GDP-GTP exchange factor subunit gamma</fullName>
    </alternativeName>
</protein>
<evidence type="ECO:0000256" key="5">
    <source>
        <dbReference type="ARBA" id="ARBA00022679"/>
    </source>
</evidence>
<dbReference type="CDD" id="cd04652">
    <property type="entry name" value="LbH_eIF2B_gamma_C"/>
    <property type="match status" value="1"/>
</dbReference>
<keyword evidence="5" id="KW-0808">Transferase</keyword>
<dbReference type="Pfam" id="PF25084">
    <property type="entry name" value="LbH_EIF2B"/>
    <property type="match status" value="1"/>
</dbReference>
<dbReference type="InterPro" id="IPR056764">
    <property type="entry name" value="LbH_EIF2B3/5"/>
</dbReference>
<dbReference type="InterPro" id="IPR005835">
    <property type="entry name" value="NTP_transferase_dom"/>
</dbReference>
<dbReference type="SUPFAM" id="SSF53448">
    <property type="entry name" value="Nucleotide-diphospho-sugar transferases"/>
    <property type="match status" value="1"/>
</dbReference>
<evidence type="ECO:0000256" key="17">
    <source>
        <dbReference type="ARBA" id="ARBA00048799"/>
    </source>
</evidence>
<evidence type="ECO:0000256" key="15">
    <source>
        <dbReference type="ARBA" id="ARBA00048490"/>
    </source>
</evidence>
<dbReference type="GO" id="GO:0003743">
    <property type="term" value="F:translation initiation factor activity"/>
    <property type="evidence" value="ECO:0007669"/>
    <property type="project" value="UniProtKB-KW"/>
</dbReference>
<keyword evidence="3" id="KW-0963">Cytoplasm</keyword>